<evidence type="ECO:0000256" key="3">
    <source>
        <dbReference type="ARBA" id="ARBA00022989"/>
    </source>
</evidence>
<evidence type="ECO:0000256" key="4">
    <source>
        <dbReference type="ARBA" id="ARBA00023136"/>
    </source>
</evidence>
<sequence>MENTAILAPAAALVVWSIIMLFWMVFTRFPAMKAMRQASGKTGSVSASRPGGRGQDLEGRIPDHVNWKAHNFTHLMEQPTLFYATVLMLAIMGPTSDTVIAAWIYTGLRVVHSLWQALVNTIPVRLALFTAGTLALVYLALRALFLALA</sequence>
<dbReference type="Proteomes" id="UP000092698">
    <property type="component" value="Chromosome"/>
</dbReference>
<organism evidence="6 7">
    <name type="scientific">Paraurantiacibacter namhicola</name>
    <dbReference type="NCBI Taxonomy" id="645517"/>
    <lineage>
        <taxon>Bacteria</taxon>
        <taxon>Pseudomonadati</taxon>
        <taxon>Pseudomonadota</taxon>
        <taxon>Alphaproteobacteria</taxon>
        <taxon>Sphingomonadales</taxon>
        <taxon>Erythrobacteraceae</taxon>
        <taxon>Paraurantiacibacter</taxon>
    </lineage>
</organism>
<gene>
    <name evidence="6" type="ORF">A6F65_01928</name>
</gene>
<keyword evidence="7" id="KW-1185">Reference proteome</keyword>
<proteinExistence type="predicted"/>
<dbReference type="GO" id="GO:0016020">
    <property type="term" value="C:membrane"/>
    <property type="evidence" value="ECO:0007669"/>
    <property type="project" value="UniProtKB-SubCell"/>
</dbReference>
<dbReference type="InterPro" id="IPR023352">
    <property type="entry name" value="MAPEG-like_dom_sf"/>
</dbReference>
<accession>A0A1C7DA77</accession>
<dbReference type="STRING" id="645517.A6F65_01928"/>
<evidence type="ECO:0000256" key="1">
    <source>
        <dbReference type="ARBA" id="ARBA00004370"/>
    </source>
</evidence>
<keyword evidence="2 5" id="KW-0812">Transmembrane</keyword>
<reference evidence="6 7" key="1">
    <citation type="submission" date="2016-07" db="EMBL/GenBank/DDBJ databases">
        <title>Complete genome sequence of Altererythrobacter namhicola JCM 16345T, containing esterase-encoding genes.</title>
        <authorList>
            <person name="Cheng H."/>
            <person name="Wu Y.-H."/>
            <person name="Jian S.-L."/>
            <person name="Huo Y.-Y."/>
            <person name="Wang C.-S."/>
            <person name="Xu X.-W."/>
        </authorList>
    </citation>
    <scope>NUCLEOTIDE SEQUENCE [LARGE SCALE GENOMIC DNA]</scope>
    <source>
        <strain evidence="6 7">JCM 16345</strain>
    </source>
</reference>
<dbReference type="KEGG" id="anh:A6F65_01928"/>
<dbReference type="SUPFAM" id="SSF161084">
    <property type="entry name" value="MAPEG domain-like"/>
    <property type="match status" value="1"/>
</dbReference>
<evidence type="ECO:0000313" key="7">
    <source>
        <dbReference type="Proteomes" id="UP000092698"/>
    </source>
</evidence>
<feature type="transmembrane region" description="Helical" evidence="5">
    <location>
        <begin position="126"/>
        <end position="148"/>
    </location>
</feature>
<keyword evidence="4 5" id="KW-0472">Membrane</keyword>
<dbReference type="Pfam" id="PF01124">
    <property type="entry name" value="MAPEG"/>
    <property type="match status" value="1"/>
</dbReference>
<keyword evidence="3 5" id="KW-1133">Transmembrane helix</keyword>
<dbReference type="EMBL" id="CP016545">
    <property type="protein sequence ID" value="ANU08221.1"/>
    <property type="molecule type" value="Genomic_DNA"/>
</dbReference>
<evidence type="ECO:0000313" key="6">
    <source>
        <dbReference type="EMBL" id="ANU08221.1"/>
    </source>
</evidence>
<dbReference type="AlphaFoldDB" id="A0A1C7DA77"/>
<dbReference type="InterPro" id="IPR001129">
    <property type="entry name" value="Membr-assoc_MAPEG"/>
</dbReference>
<dbReference type="PATRIC" id="fig|645517.4.peg.1913"/>
<name>A0A1C7DA77_9SPHN</name>
<dbReference type="Gene3D" id="1.20.120.550">
    <property type="entry name" value="Membrane associated eicosanoid/glutathione metabolism-like domain"/>
    <property type="match status" value="1"/>
</dbReference>
<protein>
    <submittedName>
        <fullName evidence="6">MAPEG family protein</fullName>
    </submittedName>
</protein>
<feature type="transmembrane region" description="Helical" evidence="5">
    <location>
        <begin position="6"/>
        <end position="26"/>
    </location>
</feature>
<evidence type="ECO:0000256" key="2">
    <source>
        <dbReference type="ARBA" id="ARBA00022692"/>
    </source>
</evidence>
<comment type="subcellular location">
    <subcellularLocation>
        <location evidence="1">Membrane</location>
    </subcellularLocation>
</comment>
<dbReference type="OrthoDB" id="5516290at2"/>
<dbReference type="RefSeq" id="WP_067788144.1">
    <property type="nucleotide sequence ID" value="NZ_CP016545.1"/>
</dbReference>
<evidence type="ECO:0000256" key="5">
    <source>
        <dbReference type="SAM" id="Phobius"/>
    </source>
</evidence>
<feature type="transmembrane region" description="Helical" evidence="5">
    <location>
        <begin position="81"/>
        <end position="106"/>
    </location>
</feature>